<evidence type="ECO:0000256" key="4">
    <source>
        <dbReference type="ARBA" id="ARBA00023239"/>
    </source>
</evidence>
<dbReference type="EC" id="4.1.2.4" evidence="3"/>
<dbReference type="InterPro" id="IPR013785">
    <property type="entry name" value="Aldolase_TIM"/>
</dbReference>
<protein>
    <recommendedName>
        <fullName evidence="3">deoxyribose-phosphate aldolase</fullName>
        <ecNumber evidence="3">4.1.2.4</ecNumber>
    </recommendedName>
    <alternativeName>
        <fullName evidence="7">2-deoxy-D-ribose 5-phosphate aldolase</fullName>
    </alternativeName>
    <alternativeName>
        <fullName evidence="6">Phosphodeoxyriboaldolase</fullName>
    </alternativeName>
</protein>
<evidence type="ECO:0000256" key="7">
    <source>
        <dbReference type="ARBA" id="ARBA00032755"/>
    </source>
</evidence>
<evidence type="ECO:0000256" key="2">
    <source>
        <dbReference type="ARBA" id="ARBA00009473"/>
    </source>
</evidence>
<reference evidence="9 10" key="1">
    <citation type="submission" date="2021-04" db="EMBL/GenBank/DDBJ databases">
        <authorList>
            <person name="Bliznina A."/>
        </authorList>
    </citation>
    <scope>NUCLEOTIDE SEQUENCE [LARGE SCALE GENOMIC DNA]</scope>
</reference>
<evidence type="ECO:0000256" key="6">
    <source>
        <dbReference type="ARBA" id="ARBA00031814"/>
    </source>
</evidence>
<accession>A0ABN7SP32</accession>
<evidence type="ECO:0000313" key="9">
    <source>
        <dbReference type="EMBL" id="CAG5098852.1"/>
    </source>
</evidence>
<dbReference type="SUPFAM" id="SSF51569">
    <property type="entry name" value="Aldolase"/>
    <property type="match status" value="1"/>
</dbReference>
<dbReference type="Proteomes" id="UP001158576">
    <property type="component" value="Chromosome XSR"/>
</dbReference>
<evidence type="ECO:0000256" key="8">
    <source>
        <dbReference type="ARBA" id="ARBA00048791"/>
    </source>
</evidence>
<dbReference type="InterPro" id="IPR011343">
    <property type="entry name" value="DeoC"/>
</dbReference>
<comment type="catalytic activity">
    <reaction evidence="8">
        <text>2-deoxy-D-ribose 5-phosphate = D-glyceraldehyde 3-phosphate + acetaldehyde</text>
        <dbReference type="Rhea" id="RHEA:12821"/>
        <dbReference type="ChEBI" id="CHEBI:15343"/>
        <dbReference type="ChEBI" id="CHEBI:59776"/>
        <dbReference type="ChEBI" id="CHEBI:62877"/>
        <dbReference type="EC" id="4.1.2.4"/>
    </reaction>
</comment>
<comment type="pathway">
    <text evidence="1">Carbohydrate degradation; 2-deoxy-D-ribose 1-phosphate degradation; D-glyceraldehyde 3-phosphate and acetaldehyde from 2-deoxy-alpha-D-ribose 1-phosphate: step 2/2.</text>
</comment>
<keyword evidence="4" id="KW-0456">Lyase</keyword>
<name>A0ABN7SP32_OIKDI</name>
<gene>
    <name evidence="9" type="ORF">OKIOD_LOCUS7594</name>
</gene>
<evidence type="ECO:0000256" key="3">
    <source>
        <dbReference type="ARBA" id="ARBA00012515"/>
    </source>
</evidence>
<proteinExistence type="inferred from homology"/>
<evidence type="ECO:0000256" key="1">
    <source>
        <dbReference type="ARBA" id="ARBA00004816"/>
    </source>
</evidence>
<comment type="similarity">
    <text evidence="2">Belongs to the DeoC/FbaB aldolase family. DeoC type 2 subfamily.</text>
</comment>
<dbReference type="Pfam" id="PF01791">
    <property type="entry name" value="DeoC"/>
    <property type="match status" value="1"/>
</dbReference>
<dbReference type="EMBL" id="OU015569">
    <property type="protein sequence ID" value="CAG5098852.1"/>
    <property type="molecule type" value="Genomic_DNA"/>
</dbReference>
<keyword evidence="5" id="KW-0704">Schiff base</keyword>
<keyword evidence="10" id="KW-1185">Reference proteome</keyword>
<dbReference type="InterPro" id="IPR002915">
    <property type="entry name" value="DeoC/FbaB/LacD_aldolase"/>
</dbReference>
<dbReference type="Gene3D" id="3.20.20.70">
    <property type="entry name" value="Aldolase class I"/>
    <property type="match status" value="1"/>
</dbReference>
<sequence>MAHVNNGVPFDPQAFENVRIDLPALKRRAATLGTKRCVKKAYQAAWLMRCCSVIDLTTLAGDDTDANVMRLCHKAAKPIRPDLVKALGMENFKITTGAICVYPNQVAVAKKYLKAINADHIPIASVATGFPAGQTPLKMRLEEIRMAVADGATEIDIVINRTKALQGDWQTVYDEVKLMKEACGAAHMKAILAVGELGTMENVYKASMVCMQAGSDFIKTSTGKEGVNAILPVGLVMVRAIRDYLAATGIKVGFKPAGGIRNAKQGLTWLMLMKEELGDEWVKADLFRIGASSLLIDVERQLYHYVYGRYAAEHQLAMS</sequence>
<organism evidence="9 10">
    <name type="scientific">Oikopleura dioica</name>
    <name type="common">Tunicate</name>
    <dbReference type="NCBI Taxonomy" id="34765"/>
    <lineage>
        <taxon>Eukaryota</taxon>
        <taxon>Metazoa</taxon>
        <taxon>Chordata</taxon>
        <taxon>Tunicata</taxon>
        <taxon>Appendicularia</taxon>
        <taxon>Copelata</taxon>
        <taxon>Oikopleuridae</taxon>
        <taxon>Oikopleura</taxon>
    </lineage>
</organism>
<dbReference type="PANTHER" id="PTHR10889">
    <property type="entry name" value="DEOXYRIBOSE-PHOSPHATE ALDOLASE"/>
    <property type="match status" value="1"/>
</dbReference>
<dbReference type="NCBIfam" id="TIGR00126">
    <property type="entry name" value="deoC"/>
    <property type="match status" value="1"/>
</dbReference>
<evidence type="ECO:0000313" key="10">
    <source>
        <dbReference type="Proteomes" id="UP001158576"/>
    </source>
</evidence>
<dbReference type="PANTHER" id="PTHR10889:SF3">
    <property type="entry name" value="DEOXYRIBOSE-PHOSPHATE ALDOLASE"/>
    <property type="match status" value="1"/>
</dbReference>
<evidence type="ECO:0000256" key="5">
    <source>
        <dbReference type="ARBA" id="ARBA00023270"/>
    </source>
</evidence>
<dbReference type="CDD" id="cd00959">
    <property type="entry name" value="DeoC"/>
    <property type="match status" value="1"/>
</dbReference>
<dbReference type="SMART" id="SM01133">
    <property type="entry name" value="DeoC"/>
    <property type="match status" value="1"/>
</dbReference>
<dbReference type="PIRSF" id="PIRSF001357">
    <property type="entry name" value="DeoC"/>
    <property type="match status" value="1"/>
</dbReference>